<keyword evidence="8" id="KW-1185">Reference proteome</keyword>
<dbReference type="Pfam" id="PF13411">
    <property type="entry name" value="MerR_1"/>
    <property type="match status" value="1"/>
</dbReference>
<keyword evidence="4" id="KW-0804">Transcription</keyword>
<feature type="compositionally biased region" description="Basic and acidic residues" evidence="5">
    <location>
        <begin position="169"/>
        <end position="179"/>
    </location>
</feature>
<organism evidence="7 8">
    <name type="scientific">Catenibacillus scindens</name>
    <dbReference type="NCBI Taxonomy" id="673271"/>
    <lineage>
        <taxon>Bacteria</taxon>
        <taxon>Bacillati</taxon>
        <taxon>Bacillota</taxon>
        <taxon>Clostridia</taxon>
        <taxon>Lachnospirales</taxon>
        <taxon>Lachnospiraceae</taxon>
        <taxon>Catenibacillus</taxon>
    </lineage>
</organism>
<evidence type="ECO:0000256" key="3">
    <source>
        <dbReference type="ARBA" id="ARBA00023125"/>
    </source>
</evidence>
<dbReference type="SMART" id="SM00422">
    <property type="entry name" value="HTH_MERR"/>
    <property type="match status" value="1"/>
</dbReference>
<feature type="compositionally biased region" description="Polar residues" evidence="5">
    <location>
        <begin position="188"/>
        <end position="197"/>
    </location>
</feature>
<gene>
    <name evidence="7" type="ORF">HNP82_000990</name>
</gene>
<reference evidence="7 8" key="1">
    <citation type="submission" date="2020-08" db="EMBL/GenBank/DDBJ databases">
        <title>Genomic Encyclopedia of Type Strains, Phase IV (KMG-IV): sequencing the most valuable type-strain genomes for metagenomic binning, comparative biology and taxonomic classification.</title>
        <authorList>
            <person name="Goeker M."/>
        </authorList>
    </citation>
    <scope>NUCLEOTIDE SEQUENCE [LARGE SCALE GENOMIC DNA]</scope>
    <source>
        <strain evidence="7 8">DSM 106146</strain>
    </source>
</reference>
<feature type="region of interest" description="Disordered" evidence="5">
    <location>
        <begin position="113"/>
        <end position="197"/>
    </location>
</feature>
<dbReference type="PANTHER" id="PTHR30204:SF69">
    <property type="entry name" value="MERR-FAMILY TRANSCRIPTIONAL REGULATOR"/>
    <property type="match status" value="1"/>
</dbReference>
<evidence type="ECO:0000313" key="7">
    <source>
        <dbReference type="EMBL" id="MBB5263885.1"/>
    </source>
</evidence>
<feature type="compositionally biased region" description="Basic and acidic residues" evidence="5">
    <location>
        <begin position="139"/>
        <end position="154"/>
    </location>
</feature>
<dbReference type="EMBL" id="JACHFW010000003">
    <property type="protein sequence ID" value="MBB5263885.1"/>
    <property type="molecule type" value="Genomic_DNA"/>
</dbReference>
<dbReference type="InterPro" id="IPR000551">
    <property type="entry name" value="MerR-type_HTH_dom"/>
</dbReference>
<dbReference type="SUPFAM" id="SSF46955">
    <property type="entry name" value="Putative DNA-binding domain"/>
    <property type="match status" value="1"/>
</dbReference>
<dbReference type="AlphaFoldDB" id="A0A7W8HA18"/>
<evidence type="ECO:0000256" key="5">
    <source>
        <dbReference type="SAM" id="MobiDB-lite"/>
    </source>
</evidence>
<evidence type="ECO:0000313" key="8">
    <source>
        <dbReference type="Proteomes" id="UP000543642"/>
    </source>
</evidence>
<keyword evidence="1" id="KW-0678">Repressor</keyword>
<feature type="region of interest" description="Disordered" evidence="5">
    <location>
        <begin position="262"/>
        <end position="292"/>
    </location>
</feature>
<sequence>MSETRYIISDAAKMINVEPHVLRYWEEELGMDIPRNEMGHRYYTDKEVRLFTQVRDLKEKGFQLKAIKMILSTLSEDMPASNIISLDKVRKNYADETFLEGEAARPAVTSFENRKVGSNNSGADPYIDGESGGNGEMSGKTEYDHDLEGERGADIKSVPAPVSKSNVESIEKNSLDPDAKSSLAPAASVQSPSQTVSAQDKMKHFKYIMDGIVTQALKKNNTLIETQVTEKILKEMDYLFRVQDEKAEERFRNLDEMIRKKQRGRKEAAAARMPAYKSPRTKKGLFGRKDVF</sequence>
<protein>
    <submittedName>
        <fullName evidence="7">DNA-binding transcriptional MerR regulator</fullName>
    </submittedName>
</protein>
<dbReference type="PROSITE" id="PS50937">
    <property type="entry name" value="HTH_MERR_2"/>
    <property type="match status" value="1"/>
</dbReference>
<dbReference type="InterPro" id="IPR009061">
    <property type="entry name" value="DNA-bd_dom_put_sf"/>
</dbReference>
<dbReference type="Proteomes" id="UP000543642">
    <property type="component" value="Unassembled WGS sequence"/>
</dbReference>
<keyword evidence="3 7" id="KW-0238">DNA-binding</keyword>
<dbReference type="GO" id="GO:0003700">
    <property type="term" value="F:DNA-binding transcription factor activity"/>
    <property type="evidence" value="ECO:0007669"/>
    <property type="project" value="InterPro"/>
</dbReference>
<evidence type="ECO:0000259" key="6">
    <source>
        <dbReference type="PROSITE" id="PS50937"/>
    </source>
</evidence>
<dbReference type="Gene3D" id="1.10.1660.10">
    <property type="match status" value="1"/>
</dbReference>
<dbReference type="PANTHER" id="PTHR30204">
    <property type="entry name" value="REDOX-CYCLING DRUG-SENSING TRANSCRIPTIONAL ACTIVATOR SOXR"/>
    <property type="match status" value="1"/>
</dbReference>
<dbReference type="CDD" id="cd04764">
    <property type="entry name" value="HTH_MlrA-like_sg1"/>
    <property type="match status" value="1"/>
</dbReference>
<evidence type="ECO:0000256" key="1">
    <source>
        <dbReference type="ARBA" id="ARBA00022491"/>
    </source>
</evidence>
<name>A0A7W8HA18_9FIRM</name>
<dbReference type="InterPro" id="IPR047057">
    <property type="entry name" value="MerR_fam"/>
</dbReference>
<evidence type="ECO:0000256" key="4">
    <source>
        <dbReference type="ARBA" id="ARBA00023163"/>
    </source>
</evidence>
<proteinExistence type="predicted"/>
<accession>A0A7W8HA18</accession>
<keyword evidence="2" id="KW-0805">Transcription regulation</keyword>
<evidence type="ECO:0000256" key="2">
    <source>
        <dbReference type="ARBA" id="ARBA00023015"/>
    </source>
</evidence>
<feature type="domain" description="HTH merR-type" evidence="6">
    <location>
        <begin position="5"/>
        <end position="73"/>
    </location>
</feature>
<dbReference type="GO" id="GO:0003677">
    <property type="term" value="F:DNA binding"/>
    <property type="evidence" value="ECO:0007669"/>
    <property type="project" value="UniProtKB-KW"/>
</dbReference>
<dbReference type="RefSeq" id="WP_183772121.1">
    <property type="nucleotide sequence ID" value="NZ_JACHFW010000003.1"/>
</dbReference>
<comment type="caution">
    <text evidence="7">The sequence shown here is derived from an EMBL/GenBank/DDBJ whole genome shotgun (WGS) entry which is preliminary data.</text>
</comment>